<evidence type="ECO:0000313" key="1">
    <source>
        <dbReference type="EMBL" id="BAH69822.1"/>
    </source>
</evidence>
<keyword evidence="2" id="KW-1185">Reference proteome</keyword>
<evidence type="ECO:0000313" key="2">
    <source>
        <dbReference type="Proteomes" id="UP000006810"/>
    </source>
</evidence>
<protein>
    <submittedName>
        <fullName evidence="1">Uncharacterized protein</fullName>
    </submittedName>
</protein>
<proteinExistence type="predicted"/>
<dbReference type="PATRIC" id="fig|496833.3.peg.145"/>
<dbReference type="HOGENOM" id="CLU_196749_0_0_14"/>
<name>C4XFA0_MYCFP</name>
<reference evidence="1 2" key="1">
    <citation type="journal article" date="2009" name="Curr. Microbiol.">
        <title>Molecular cloning and expression of a novel cholinephosphotransferase involved in glycoglycerophospholipid biosynthesis of Mycoplasma fermentans.</title>
        <authorList>
            <person name="Ishida N."/>
            <person name="Irikura D."/>
            <person name="Matsuda K."/>
            <person name="Sato S."/>
            <person name="Asano K."/>
        </authorList>
    </citation>
    <scope>NUCLEOTIDE SEQUENCE [LARGE SCALE GENOMIC DNA]</scope>
    <source>
        <strain evidence="2">ATCC 19989 / NBRC 14854 / NCTC 10117 / PG18</strain>
    </source>
</reference>
<sequence length="83" mass="9828">MGGTMEKKKGKGKIMHEIKNNKFDEILLSEESKQKIDQDLKQNGIKSTLAKKYLEEFKKMEPEKYEKFRKESNKKICNKLFAK</sequence>
<organism evidence="1 2">
    <name type="scientific">Mycoplasmopsis fermentans (strain ATCC 19989 / NBRC 14854 / NCTC 10117 / PG18)</name>
    <name type="common">Mycoplasma fermentans</name>
    <dbReference type="NCBI Taxonomy" id="496833"/>
    <lineage>
        <taxon>Bacteria</taxon>
        <taxon>Bacillati</taxon>
        <taxon>Mycoplasmatota</taxon>
        <taxon>Mycoplasmoidales</taxon>
        <taxon>Metamycoplasmataceae</taxon>
        <taxon>Mycoplasmopsis</taxon>
    </lineage>
</organism>
<dbReference type="AlphaFoldDB" id="C4XFA0"/>
<dbReference type="Proteomes" id="UP000006810">
    <property type="component" value="Chromosome"/>
</dbReference>
<gene>
    <name evidence="1" type="ordered locus">MBIO_0557</name>
</gene>
<dbReference type="KEGG" id="mfp:MBIO_0557"/>
<dbReference type="EMBL" id="AP009608">
    <property type="protein sequence ID" value="BAH69822.1"/>
    <property type="molecule type" value="Genomic_DNA"/>
</dbReference>
<accession>C4XFA0</accession>